<dbReference type="EMBL" id="JNAX01000004">
    <property type="protein sequence ID" value="KGG21987.1"/>
    <property type="molecule type" value="Genomic_DNA"/>
</dbReference>
<dbReference type="RefSeq" id="WP_036904523.1">
    <property type="nucleotide sequence ID" value="NZ_CP138967.1"/>
</dbReference>
<dbReference type="PANTHER" id="PTHR43169:SF2">
    <property type="entry name" value="NAD_GMP SYNTHASE DOMAIN-CONTAINING PROTEIN"/>
    <property type="match status" value="1"/>
</dbReference>
<comment type="caution">
    <text evidence="3">The sequence shown here is derived from an EMBL/GenBank/DDBJ whole genome shotgun (WGS) entry which is preliminary data.</text>
</comment>
<evidence type="ECO:0000259" key="2">
    <source>
        <dbReference type="Pfam" id="PF00733"/>
    </source>
</evidence>
<dbReference type="PIRSF" id="PIRSF006661">
    <property type="entry name" value="PP-lp_UCP006661"/>
    <property type="match status" value="1"/>
</dbReference>
<dbReference type="InterPro" id="IPR001962">
    <property type="entry name" value="Asn_synthase"/>
</dbReference>
<evidence type="ECO:0000313" key="3">
    <source>
        <dbReference type="EMBL" id="KGG21987.1"/>
    </source>
</evidence>
<gene>
    <name evidence="3" type="ORF">EV03_0306</name>
</gene>
<evidence type="ECO:0000313" key="4">
    <source>
        <dbReference type="Proteomes" id="UP000030392"/>
    </source>
</evidence>
<dbReference type="CDD" id="cd01990">
    <property type="entry name" value="LarE-like"/>
    <property type="match status" value="1"/>
</dbReference>
<dbReference type="SUPFAM" id="SSF52402">
    <property type="entry name" value="Adenine nucleotide alpha hydrolases-like"/>
    <property type="match status" value="1"/>
</dbReference>
<dbReference type="AlphaFoldDB" id="A0A0A2C8Y2"/>
<proteinExistence type="predicted"/>
<feature type="active site" description="Nucleophile and sulfur donor" evidence="1">
    <location>
        <position position="185"/>
    </location>
</feature>
<organism evidence="3 4">
    <name type="scientific">Prochlorococcus marinus str. PAC1</name>
    <dbReference type="NCBI Taxonomy" id="59924"/>
    <lineage>
        <taxon>Bacteria</taxon>
        <taxon>Bacillati</taxon>
        <taxon>Cyanobacteriota</taxon>
        <taxon>Cyanophyceae</taxon>
        <taxon>Synechococcales</taxon>
        <taxon>Prochlorococcaceae</taxon>
        <taxon>Prochlorococcus</taxon>
    </lineage>
</organism>
<dbReference type="GO" id="GO:0006529">
    <property type="term" value="P:asparagine biosynthetic process"/>
    <property type="evidence" value="ECO:0007669"/>
    <property type="project" value="InterPro"/>
</dbReference>
<dbReference type="NCBIfam" id="TIGR00268">
    <property type="entry name" value="ATP-dependent sacrificial sulfur transferase LarE"/>
    <property type="match status" value="1"/>
</dbReference>
<dbReference type="Pfam" id="PF00733">
    <property type="entry name" value="Asn_synthase"/>
    <property type="match status" value="1"/>
</dbReference>
<dbReference type="InterPro" id="IPR014729">
    <property type="entry name" value="Rossmann-like_a/b/a_fold"/>
</dbReference>
<accession>A0A0A2C8Y2</accession>
<evidence type="ECO:0000256" key="1">
    <source>
        <dbReference type="PIRSR" id="PIRSR006661-1"/>
    </source>
</evidence>
<dbReference type="Gene3D" id="3.40.50.620">
    <property type="entry name" value="HUPs"/>
    <property type="match status" value="1"/>
</dbReference>
<dbReference type="GO" id="GO:0004066">
    <property type="term" value="F:asparagine synthase (glutamine-hydrolyzing) activity"/>
    <property type="evidence" value="ECO:0007669"/>
    <property type="project" value="InterPro"/>
</dbReference>
<reference evidence="4" key="1">
    <citation type="journal article" date="2014" name="Sci. Data">
        <title>Genomes of diverse isolates of the marine cyanobacterium Prochlorococcus.</title>
        <authorList>
            <person name="Biller S."/>
            <person name="Berube P."/>
            <person name="Thompson J."/>
            <person name="Kelly L."/>
            <person name="Roggensack S."/>
            <person name="Awad L."/>
            <person name="Roache-Johnson K."/>
            <person name="Ding H."/>
            <person name="Giovannoni S.J."/>
            <person name="Moore L.R."/>
            <person name="Chisholm S.W."/>
        </authorList>
    </citation>
    <scope>NUCLEOTIDE SEQUENCE [LARGE SCALE GENOMIC DNA]</scope>
    <source>
        <strain evidence="4">PAC1</strain>
    </source>
</reference>
<dbReference type="GO" id="GO:0016783">
    <property type="term" value="F:sulfurtransferase activity"/>
    <property type="evidence" value="ECO:0007669"/>
    <property type="project" value="InterPro"/>
</dbReference>
<dbReference type="InterPro" id="IPR052188">
    <property type="entry name" value="Ni-pincer_cofactor_biosynth"/>
</dbReference>
<dbReference type="InterPro" id="IPR005232">
    <property type="entry name" value="LarE"/>
</dbReference>
<dbReference type="PANTHER" id="PTHR43169">
    <property type="entry name" value="EXSB FAMILY PROTEIN"/>
    <property type="match status" value="1"/>
</dbReference>
<protein>
    <submittedName>
        <fullName evidence="3">ATP-utilizing enzyme of the PP-loop</fullName>
    </submittedName>
</protein>
<feature type="domain" description="Asparagine synthetase" evidence="2">
    <location>
        <begin position="30"/>
        <end position="91"/>
    </location>
</feature>
<dbReference type="Proteomes" id="UP000030392">
    <property type="component" value="Unassembled WGS sequence"/>
</dbReference>
<name>A0A0A2C8Y2_PROMR</name>
<sequence length="280" mass="31536">MFFSQLESLTDSELKQLKLLREFIKDINYVCVAFSGGVDSSLVATIAHEQLGSKAFAVTGVSPSLAPYLLKQARLQADWIGIHHEECQTNEINQPNYFKNPDNRCFACKQELHTHLTEISKKFHNAQVLDGVNYDDLHDYRPGIQASNQAGVLSPLAELEIDKKSIRSISKSLGLPWWDKPAQPCLASRIPFGEEISSKRLKKIALAEEWIINQGFSKVRVRSQGLSARIELPANEINNFLKIIERNKLIKYFLSLGFHSISLDLEGLISGKLTRDIKTT</sequence>